<dbReference type="Pfam" id="PF00246">
    <property type="entry name" value="Peptidase_M14"/>
    <property type="match status" value="1"/>
</dbReference>
<organism evidence="8 9">
    <name type="scientific">Pythium oligandrum</name>
    <name type="common">Mycoparasitic fungus</name>
    <dbReference type="NCBI Taxonomy" id="41045"/>
    <lineage>
        <taxon>Eukaryota</taxon>
        <taxon>Sar</taxon>
        <taxon>Stramenopiles</taxon>
        <taxon>Oomycota</taxon>
        <taxon>Peronosporomycetes</taxon>
        <taxon>Pythiales</taxon>
        <taxon>Pythiaceae</taxon>
        <taxon>Pythium</taxon>
    </lineage>
</organism>
<sequence>MRLSSVLGALAAFAAVGAHAQNTTATAFKYRTYSQIVDAIYALEGKAPQFVDVFSAQDRYGLPLRTELMCTRNGVSEPCRHYVIKITDESTLPDPQRPEVFFSGALHGDERVGPQSVTALAELLVDHATRADGNPWIKHLVKARTIVIMPTTNAYGYDKNTRAERSYDPNRDFNYGKGSTCFQTMVARAVNEVWRDHLFQLAITFHGGTQSVSYEWGSTNHELPGGGSDKSPDHQGQWYMGRGLSRFGGKFSEGGYYPDGPMNDIVYAVNGGMEDWAYAASWENAYTTPKPVGVCQPSTYGGYPAAKSNYNDATHRSFNILIETSNSKQPTESSLGNDASLSDAALADFLPATQTIGHVPRNVRIALMYIDLVQPYVQWKNGTESSRAGDEVTFNWEVLGAVTVDDTHLKISKTADFNETELTAFQTGVTRWYHPDMATSSATNKGLFKHSVTFKEPGTYYVQAVATVDQNWLKQGTGKDVPVPNVPPQTHVVNARTNPSWSYSNNGKTVQGQLEWASPVATIVVA</sequence>
<reference evidence="8" key="1">
    <citation type="submission" date="2019-03" db="EMBL/GenBank/DDBJ databases">
        <title>Long read genome sequence of the mycoparasitic Pythium oligandrum ATCC 38472 isolated from sugarbeet rhizosphere.</title>
        <authorList>
            <person name="Gaulin E."/>
        </authorList>
    </citation>
    <scope>NUCLEOTIDE SEQUENCE</scope>
    <source>
        <strain evidence="8">ATCC 38472_TT</strain>
    </source>
</reference>
<comment type="caution">
    <text evidence="8">The sequence shown here is derived from an EMBL/GenBank/DDBJ whole genome shotgun (WGS) entry which is preliminary data.</text>
</comment>
<evidence type="ECO:0000256" key="5">
    <source>
        <dbReference type="PROSITE-ProRule" id="PRU01379"/>
    </source>
</evidence>
<evidence type="ECO:0000313" key="8">
    <source>
        <dbReference type="EMBL" id="TMW65360.1"/>
    </source>
</evidence>
<dbReference type="GO" id="GO:0008270">
    <property type="term" value="F:zinc ion binding"/>
    <property type="evidence" value="ECO:0007669"/>
    <property type="project" value="InterPro"/>
</dbReference>
<dbReference type="PROSITE" id="PS00132">
    <property type="entry name" value="CARBOXYPEPT_ZN_1"/>
    <property type="match status" value="1"/>
</dbReference>
<dbReference type="PANTHER" id="PTHR11705:SF138">
    <property type="entry name" value="PEPTIDASE M14 CARBOXYPEPTIDASE A DOMAIN-CONTAINING PROTEIN"/>
    <property type="match status" value="1"/>
</dbReference>
<gene>
    <name evidence="8" type="ORF">Poli38472_008002</name>
</gene>
<evidence type="ECO:0000256" key="1">
    <source>
        <dbReference type="ARBA" id="ARBA00001947"/>
    </source>
</evidence>
<keyword evidence="3" id="KW-0479">Metal-binding</keyword>
<keyword evidence="4" id="KW-0862">Zinc</keyword>
<evidence type="ECO:0000256" key="6">
    <source>
        <dbReference type="SAM" id="SignalP"/>
    </source>
</evidence>
<evidence type="ECO:0000256" key="4">
    <source>
        <dbReference type="ARBA" id="ARBA00022833"/>
    </source>
</evidence>
<keyword evidence="6" id="KW-0732">Signal</keyword>
<dbReference type="InterPro" id="IPR057246">
    <property type="entry name" value="CARBOXYPEPT_ZN_1"/>
</dbReference>
<dbReference type="GO" id="GO:0005615">
    <property type="term" value="C:extracellular space"/>
    <property type="evidence" value="ECO:0007669"/>
    <property type="project" value="TreeGrafter"/>
</dbReference>
<dbReference type="GO" id="GO:0004181">
    <property type="term" value="F:metallocarboxypeptidase activity"/>
    <property type="evidence" value="ECO:0007669"/>
    <property type="project" value="InterPro"/>
</dbReference>
<feature type="domain" description="Peptidase M14" evidence="7">
    <location>
        <begin position="29"/>
        <end position="313"/>
    </location>
</feature>
<dbReference type="InterPro" id="IPR000834">
    <property type="entry name" value="Peptidase_M14"/>
</dbReference>
<comment type="caution">
    <text evidence="5">Lacks conserved residue(s) required for the propagation of feature annotation.</text>
</comment>
<accession>A0A8K1CMJ5</accession>
<comment type="cofactor">
    <cofactor evidence="1">
        <name>Zn(2+)</name>
        <dbReference type="ChEBI" id="CHEBI:29105"/>
    </cofactor>
</comment>
<evidence type="ECO:0000259" key="7">
    <source>
        <dbReference type="PROSITE" id="PS52035"/>
    </source>
</evidence>
<evidence type="ECO:0000256" key="3">
    <source>
        <dbReference type="ARBA" id="ARBA00022723"/>
    </source>
</evidence>
<dbReference type="EMBL" id="SPLM01000037">
    <property type="protein sequence ID" value="TMW65360.1"/>
    <property type="molecule type" value="Genomic_DNA"/>
</dbReference>
<dbReference type="PROSITE" id="PS52035">
    <property type="entry name" value="PEPTIDASE_M14"/>
    <property type="match status" value="1"/>
</dbReference>
<dbReference type="SUPFAM" id="SSF53187">
    <property type="entry name" value="Zn-dependent exopeptidases"/>
    <property type="match status" value="1"/>
</dbReference>
<feature type="signal peptide" evidence="6">
    <location>
        <begin position="1"/>
        <end position="20"/>
    </location>
</feature>
<evidence type="ECO:0000313" key="9">
    <source>
        <dbReference type="Proteomes" id="UP000794436"/>
    </source>
</evidence>
<evidence type="ECO:0000256" key="2">
    <source>
        <dbReference type="ARBA" id="ARBA00005988"/>
    </source>
</evidence>
<protein>
    <recommendedName>
        <fullName evidence="7">Peptidase M14 domain-containing protein</fullName>
    </recommendedName>
</protein>
<name>A0A8K1CMJ5_PYTOL</name>
<dbReference type="Gene3D" id="3.40.630.10">
    <property type="entry name" value="Zn peptidases"/>
    <property type="match status" value="1"/>
</dbReference>
<dbReference type="GO" id="GO:0006508">
    <property type="term" value="P:proteolysis"/>
    <property type="evidence" value="ECO:0007669"/>
    <property type="project" value="InterPro"/>
</dbReference>
<dbReference type="PANTHER" id="PTHR11705">
    <property type="entry name" value="PROTEASE FAMILY M14 CARBOXYPEPTIDASE A,B"/>
    <property type="match status" value="1"/>
</dbReference>
<feature type="chain" id="PRO_5035473578" description="Peptidase M14 domain-containing protein" evidence="6">
    <location>
        <begin position="21"/>
        <end position="526"/>
    </location>
</feature>
<dbReference type="Proteomes" id="UP000794436">
    <property type="component" value="Unassembled WGS sequence"/>
</dbReference>
<comment type="similarity">
    <text evidence="2 5">Belongs to the peptidase M14 family.</text>
</comment>
<keyword evidence="9" id="KW-1185">Reference proteome</keyword>
<proteinExistence type="inferred from homology"/>
<dbReference type="SMART" id="SM00631">
    <property type="entry name" value="Zn_pept"/>
    <property type="match status" value="1"/>
</dbReference>
<dbReference type="CDD" id="cd00596">
    <property type="entry name" value="Peptidase_M14_like"/>
    <property type="match status" value="1"/>
</dbReference>
<dbReference type="OrthoDB" id="10249045at2759"/>
<dbReference type="AlphaFoldDB" id="A0A8K1CMJ5"/>